<evidence type="ECO:0000256" key="2">
    <source>
        <dbReference type="ARBA" id="ARBA00022694"/>
    </source>
</evidence>
<comment type="function">
    <text evidence="4">Formation of pseudouridine at positions 38, 39 and 40 in the anticodon stem and loop of transfer RNAs.</text>
</comment>
<evidence type="ECO:0000313" key="7">
    <source>
        <dbReference type="EMBL" id="WZW88087.1"/>
    </source>
</evidence>
<feature type="domain" description="Pseudouridine synthase I TruA alpha/beta" evidence="6">
    <location>
        <begin position="167"/>
        <end position="266"/>
    </location>
</feature>
<keyword evidence="8" id="KW-1185">Reference proteome</keyword>
<evidence type="ECO:0000259" key="6">
    <source>
        <dbReference type="Pfam" id="PF01416"/>
    </source>
</evidence>
<feature type="binding site" evidence="4">
    <location>
        <position position="131"/>
    </location>
    <ligand>
        <name>substrate</name>
    </ligand>
</feature>
<keyword evidence="3 4" id="KW-0413">Isomerase</keyword>
<dbReference type="Proteomes" id="UP001449178">
    <property type="component" value="Chromosome"/>
</dbReference>
<dbReference type="EC" id="5.4.99.12" evidence="4"/>
<dbReference type="NCBIfam" id="TIGR00071">
    <property type="entry name" value="hisT_truA"/>
    <property type="match status" value="1"/>
</dbReference>
<comment type="subunit">
    <text evidence="4">Homodimer.</text>
</comment>
<evidence type="ECO:0000313" key="8">
    <source>
        <dbReference type="Proteomes" id="UP001449178"/>
    </source>
</evidence>
<dbReference type="PANTHER" id="PTHR11142:SF0">
    <property type="entry name" value="TRNA PSEUDOURIDINE SYNTHASE-LIKE 1"/>
    <property type="match status" value="1"/>
</dbReference>
<dbReference type="InterPro" id="IPR020094">
    <property type="entry name" value="TruA/RsuA/RluB/E/F_N"/>
</dbReference>
<feature type="domain" description="Pseudouridine synthase I TruA alpha/beta" evidence="6">
    <location>
        <begin position="27"/>
        <end position="124"/>
    </location>
</feature>
<dbReference type="SUPFAM" id="SSF55120">
    <property type="entry name" value="Pseudouridine synthase"/>
    <property type="match status" value="1"/>
</dbReference>
<comment type="similarity">
    <text evidence="1 4 5">Belongs to the tRNA pseudouridine synthase TruA family.</text>
</comment>
<sequence length="282" mass="32488">MTTSTDMQLPQQDMTIATPRYKYALLIEYDGRDFKGWQKQLNPPVRSVEAVLERAISFIANEEVKIICAGRTDAGVHGLNQVIHFETSAKRTERAWLLGVNSNLPDDCAVKGIATAHADFHARFSAISRTYRYRIYHHPLRSPLARFYSHWCYHALDLEAMNIGSHYLIGEHDFSAFRSTDCQAHTTIRTIEYIQFRKEDRYIEMEIKANAFLHNMVRNIVGTLLEVGLGKEPPEYVKHVLESLDRTQGGITAPPQGLYLYDVEYPEAIKPQFKDYQNCFRI</sequence>
<dbReference type="InterPro" id="IPR020095">
    <property type="entry name" value="PsdUridine_synth_TruA_C"/>
</dbReference>
<evidence type="ECO:0000256" key="3">
    <source>
        <dbReference type="ARBA" id="ARBA00023235"/>
    </source>
</evidence>
<evidence type="ECO:0000256" key="5">
    <source>
        <dbReference type="RuleBase" id="RU003792"/>
    </source>
</evidence>
<comment type="catalytic activity">
    <reaction evidence="4 5">
        <text>uridine(38/39/40) in tRNA = pseudouridine(38/39/40) in tRNA</text>
        <dbReference type="Rhea" id="RHEA:22376"/>
        <dbReference type="Rhea" id="RHEA-COMP:10085"/>
        <dbReference type="Rhea" id="RHEA-COMP:10087"/>
        <dbReference type="ChEBI" id="CHEBI:65314"/>
        <dbReference type="ChEBI" id="CHEBI:65315"/>
        <dbReference type="EC" id="5.4.99.12"/>
    </reaction>
</comment>
<dbReference type="EMBL" id="CP150637">
    <property type="protein sequence ID" value="WZW88087.1"/>
    <property type="molecule type" value="Genomic_DNA"/>
</dbReference>
<gene>
    <name evidence="4 7" type="primary">truA</name>
    <name evidence="7" type="ORF">WMO13_01495</name>
</gene>
<organism evidence="7 8">
    <name type="scientific">Ignatzschineria larvae DSM 13226</name>
    <dbReference type="NCBI Taxonomy" id="1111732"/>
    <lineage>
        <taxon>Bacteria</taxon>
        <taxon>Pseudomonadati</taxon>
        <taxon>Pseudomonadota</taxon>
        <taxon>Gammaproteobacteria</taxon>
        <taxon>Cardiobacteriales</taxon>
        <taxon>Ignatzschineriaceae</taxon>
        <taxon>Ignatzschineria</taxon>
    </lineage>
</organism>
<dbReference type="InterPro" id="IPR001406">
    <property type="entry name" value="PsdUridine_synth_TruA"/>
</dbReference>
<comment type="caution">
    <text evidence="4">Lacks conserved residue(s) required for the propagation of feature annotation.</text>
</comment>
<evidence type="ECO:0000256" key="1">
    <source>
        <dbReference type="ARBA" id="ARBA00009375"/>
    </source>
</evidence>
<dbReference type="PIRSF" id="PIRSF001430">
    <property type="entry name" value="tRNA_psdUrid_synth"/>
    <property type="match status" value="1"/>
</dbReference>
<dbReference type="Pfam" id="PF01416">
    <property type="entry name" value="PseudoU_synth_1"/>
    <property type="match status" value="2"/>
</dbReference>
<dbReference type="Gene3D" id="3.30.70.660">
    <property type="entry name" value="Pseudouridine synthase I, catalytic domain, C-terminal subdomain"/>
    <property type="match status" value="1"/>
</dbReference>
<evidence type="ECO:0000256" key="4">
    <source>
        <dbReference type="HAMAP-Rule" id="MF_00171"/>
    </source>
</evidence>
<dbReference type="InterPro" id="IPR020097">
    <property type="entry name" value="PsdUridine_synth_TruA_a/b_dom"/>
</dbReference>
<dbReference type="RefSeq" id="WP_245601138.1">
    <property type="nucleotide sequence ID" value="NZ_AZOD01000006.1"/>
</dbReference>
<dbReference type="HAMAP" id="MF_00171">
    <property type="entry name" value="TruA"/>
    <property type="match status" value="1"/>
</dbReference>
<proteinExistence type="inferred from homology"/>
<feature type="active site" description="Nucleophile" evidence="4">
    <location>
        <position position="73"/>
    </location>
</feature>
<reference evidence="7 8" key="1">
    <citation type="submission" date="2024-03" db="EMBL/GenBank/DDBJ databases">
        <title>Complete Genome Sequence and Annotation of Ignatzschineria larvae DSM 13226.</title>
        <authorList>
            <person name="Cantrell E."/>
            <person name="Burcham Z.M."/>
        </authorList>
    </citation>
    <scope>NUCLEOTIDE SEQUENCE [LARGE SCALE GENOMIC DNA]</scope>
    <source>
        <strain evidence="7 8">DSM 13226</strain>
    </source>
</reference>
<name>A0ABZ3C148_9GAMM</name>
<dbReference type="CDD" id="cd02570">
    <property type="entry name" value="PseudoU_synth_EcTruA"/>
    <property type="match status" value="1"/>
</dbReference>
<dbReference type="Gene3D" id="3.30.70.580">
    <property type="entry name" value="Pseudouridine synthase I, catalytic domain, N-terminal subdomain"/>
    <property type="match status" value="1"/>
</dbReference>
<dbReference type="InterPro" id="IPR020103">
    <property type="entry name" value="PsdUridine_synth_cat_dom_sf"/>
</dbReference>
<protein>
    <recommendedName>
        <fullName evidence="4">tRNA pseudouridine synthase A</fullName>
        <ecNumber evidence="4">5.4.99.12</ecNumber>
    </recommendedName>
    <alternativeName>
        <fullName evidence="4">tRNA pseudouridine(38-40) synthase</fullName>
    </alternativeName>
    <alternativeName>
        <fullName evidence="4">tRNA pseudouridylate synthase I</fullName>
    </alternativeName>
    <alternativeName>
        <fullName evidence="4">tRNA-uridine isomerase I</fullName>
    </alternativeName>
</protein>
<dbReference type="PANTHER" id="PTHR11142">
    <property type="entry name" value="PSEUDOURIDYLATE SYNTHASE"/>
    <property type="match status" value="1"/>
</dbReference>
<keyword evidence="2 4" id="KW-0819">tRNA processing</keyword>
<dbReference type="GO" id="GO:0160147">
    <property type="term" value="F:tRNA pseudouridine(38-40) synthase activity"/>
    <property type="evidence" value="ECO:0007669"/>
    <property type="project" value="UniProtKB-EC"/>
</dbReference>
<accession>A0ABZ3C148</accession>